<organism evidence="1 2">
    <name type="scientific">Fuerstiella marisgermanici</name>
    <dbReference type="NCBI Taxonomy" id="1891926"/>
    <lineage>
        <taxon>Bacteria</taxon>
        <taxon>Pseudomonadati</taxon>
        <taxon>Planctomycetota</taxon>
        <taxon>Planctomycetia</taxon>
        <taxon>Planctomycetales</taxon>
        <taxon>Planctomycetaceae</taxon>
        <taxon>Fuerstiella</taxon>
    </lineage>
</organism>
<proteinExistence type="predicted"/>
<name>A0A1P8WKM9_9PLAN</name>
<sequence>MKNLLRSVVLVMLGGVVGFVVAKNGSTVPDSAGAEPLASVQDGNGDPRSLTDEQIWRIDQNVTQQMESPAIYRTSWHVQLADGSYSLTGVTGIYIRQNRRRSYWLTNVQANAAGEVTSWEAVQKLPEE</sequence>
<evidence type="ECO:0000313" key="1">
    <source>
        <dbReference type="EMBL" id="APZ94610.1"/>
    </source>
</evidence>
<dbReference type="RefSeq" id="WP_145944288.1">
    <property type="nucleotide sequence ID" value="NZ_CP017641.1"/>
</dbReference>
<reference evidence="1 2" key="1">
    <citation type="journal article" date="2016" name="Front. Microbiol.">
        <title>Fuerstia marisgermanicae gen. nov., sp. nov., an Unusual Member of the Phylum Planctomycetes from the German Wadden Sea.</title>
        <authorList>
            <person name="Kohn T."/>
            <person name="Heuer A."/>
            <person name="Jogler M."/>
            <person name="Vollmers J."/>
            <person name="Boedeker C."/>
            <person name="Bunk B."/>
            <person name="Rast P."/>
            <person name="Borchert D."/>
            <person name="Glockner I."/>
            <person name="Freese H.M."/>
            <person name="Klenk H.P."/>
            <person name="Overmann J."/>
            <person name="Kaster A.K."/>
            <person name="Rohde M."/>
            <person name="Wiegand S."/>
            <person name="Jogler C."/>
        </authorList>
    </citation>
    <scope>NUCLEOTIDE SEQUENCE [LARGE SCALE GENOMIC DNA]</scope>
    <source>
        <strain evidence="1 2">NH11</strain>
    </source>
</reference>
<accession>A0A1P8WKM9</accession>
<dbReference type="Proteomes" id="UP000187735">
    <property type="component" value="Chromosome"/>
</dbReference>
<protein>
    <submittedName>
        <fullName evidence="1">Uncharacterized protein</fullName>
    </submittedName>
</protein>
<evidence type="ECO:0000313" key="2">
    <source>
        <dbReference type="Proteomes" id="UP000187735"/>
    </source>
</evidence>
<keyword evidence="2" id="KW-1185">Reference proteome</keyword>
<gene>
    <name evidence="1" type="ORF">Fuma_04243</name>
</gene>
<dbReference type="KEGG" id="fmr:Fuma_04243"/>
<dbReference type="EMBL" id="CP017641">
    <property type="protein sequence ID" value="APZ94610.1"/>
    <property type="molecule type" value="Genomic_DNA"/>
</dbReference>
<dbReference type="AlphaFoldDB" id="A0A1P8WKM9"/>